<keyword evidence="3" id="KW-1185">Reference proteome</keyword>
<feature type="transmembrane region" description="Helical" evidence="1">
    <location>
        <begin position="25"/>
        <end position="47"/>
    </location>
</feature>
<proteinExistence type="predicted"/>
<dbReference type="EC" id="2.7.13.3" evidence="2"/>
<gene>
    <name evidence="2" type="primary">rcsC_3</name>
    <name evidence="2" type="ORF">NCTC12993_05707</name>
</gene>
<accession>A0A485C2C6</accession>
<keyword evidence="2" id="KW-0418">Kinase</keyword>
<keyword evidence="1" id="KW-1133">Transmembrane helix</keyword>
<dbReference type="AlphaFoldDB" id="A0A485C2C6"/>
<keyword evidence="1" id="KW-0472">Membrane</keyword>
<evidence type="ECO:0000313" key="3">
    <source>
        <dbReference type="Proteomes" id="UP000401081"/>
    </source>
</evidence>
<sequence length="75" mass="8643">MKKTLSPSSLSIVYSVPLDAVLERIRILVLNALLLNLLTGIALFTMARMYERRIFLPAESDALRLEEHEQFNRKL</sequence>
<protein>
    <submittedName>
        <fullName evidence="2">Sensor kinase protein RcsC</fullName>
        <ecNumber evidence="2">2.7.13.3</ecNumber>
    </submittedName>
</protein>
<evidence type="ECO:0000256" key="1">
    <source>
        <dbReference type="SAM" id="Phobius"/>
    </source>
</evidence>
<keyword evidence="1" id="KW-0812">Transmembrane</keyword>
<evidence type="ECO:0000313" key="2">
    <source>
        <dbReference type="EMBL" id="VFS78222.1"/>
    </source>
</evidence>
<organism evidence="2 3">
    <name type="scientific">Kluyvera cryocrescens</name>
    <name type="common">Kluyvera citrophila</name>
    <dbReference type="NCBI Taxonomy" id="580"/>
    <lineage>
        <taxon>Bacteria</taxon>
        <taxon>Pseudomonadati</taxon>
        <taxon>Pseudomonadota</taxon>
        <taxon>Gammaproteobacteria</taxon>
        <taxon>Enterobacterales</taxon>
        <taxon>Enterobacteriaceae</taxon>
        <taxon>Kluyvera</taxon>
    </lineage>
</organism>
<keyword evidence="2" id="KW-0808">Transferase</keyword>
<reference evidence="2 3" key="1">
    <citation type="submission" date="2019-03" db="EMBL/GenBank/DDBJ databases">
        <authorList>
            <consortium name="Pathogen Informatics"/>
        </authorList>
    </citation>
    <scope>NUCLEOTIDE SEQUENCE [LARGE SCALE GENOMIC DNA]</scope>
    <source>
        <strain evidence="2 3">NCTC12993</strain>
    </source>
</reference>
<dbReference type="Proteomes" id="UP000401081">
    <property type="component" value="Unassembled WGS sequence"/>
</dbReference>
<dbReference type="EMBL" id="CAADJD010000023">
    <property type="protein sequence ID" value="VFS78222.1"/>
    <property type="molecule type" value="Genomic_DNA"/>
</dbReference>
<dbReference type="GO" id="GO:0004673">
    <property type="term" value="F:protein histidine kinase activity"/>
    <property type="evidence" value="ECO:0007669"/>
    <property type="project" value="UniProtKB-EC"/>
</dbReference>
<name>A0A485C2C6_KLUCR</name>